<dbReference type="InterPro" id="IPR001940">
    <property type="entry name" value="Peptidase_S1C"/>
</dbReference>
<dbReference type="RefSeq" id="WP_227569593.1">
    <property type="nucleotide sequence ID" value="NZ_CP101988.1"/>
</dbReference>
<dbReference type="SMART" id="SM00228">
    <property type="entry name" value="PDZ"/>
    <property type="match status" value="1"/>
</dbReference>
<feature type="domain" description="PDZ" evidence="4">
    <location>
        <begin position="279"/>
        <end position="346"/>
    </location>
</feature>
<proteinExistence type="predicted"/>
<evidence type="ECO:0000259" key="4">
    <source>
        <dbReference type="PROSITE" id="PS50106"/>
    </source>
</evidence>
<dbReference type="Gene3D" id="2.40.10.120">
    <property type="match status" value="1"/>
</dbReference>
<keyword evidence="1 5" id="KW-0645">Protease</keyword>
<dbReference type="EMBL" id="CP101988">
    <property type="protein sequence ID" value="UUI74347.1"/>
    <property type="molecule type" value="Genomic_DNA"/>
</dbReference>
<protein>
    <submittedName>
        <fullName evidence="5">S1C family serine protease</fullName>
    </submittedName>
</protein>
<organism evidence="5 6">
    <name type="scientific">Cellulomonas chengniuliangii</name>
    <dbReference type="NCBI Taxonomy" id="2968084"/>
    <lineage>
        <taxon>Bacteria</taxon>
        <taxon>Bacillati</taxon>
        <taxon>Actinomycetota</taxon>
        <taxon>Actinomycetes</taxon>
        <taxon>Micrococcales</taxon>
        <taxon>Cellulomonadaceae</taxon>
        <taxon>Cellulomonas</taxon>
    </lineage>
</organism>
<dbReference type="PANTHER" id="PTHR43343:SF3">
    <property type="entry name" value="PROTEASE DO-LIKE 8, CHLOROPLASTIC"/>
    <property type="match status" value="1"/>
</dbReference>
<dbReference type="Pfam" id="PF13365">
    <property type="entry name" value="Trypsin_2"/>
    <property type="match status" value="1"/>
</dbReference>
<gene>
    <name evidence="5" type="ORF">NP064_11095</name>
</gene>
<dbReference type="PRINTS" id="PR00834">
    <property type="entry name" value="PROTEASES2C"/>
</dbReference>
<dbReference type="GO" id="GO:0008233">
    <property type="term" value="F:peptidase activity"/>
    <property type="evidence" value="ECO:0007669"/>
    <property type="project" value="UniProtKB-KW"/>
</dbReference>
<name>A0ABY5KYK9_9CELL</name>
<dbReference type="InterPro" id="IPR001478">
    <property type="entry name" value="PDZ"/>
</dbReference>
<keyword evidence="2" id="KW-0378">Hydrolase</keyword>
<keyword evidence="3" id="KW-0812">Transmembrane</keyword>
<keyword evidence="3" id="KW-0472">Membrane</keyword>
<dbReference type="PROSITE" id="PS00135">
    <property type="entry name" value="TRYPSIN_SER"/>
    <property type="match status" value="1"/>
</dbReference>
<dbReference type="InterPro" id="IPR036034">
    <property type="entry name" value="PDZ_sf"/>
</dbReference>
<dbReference type="Pfam" id="PF13180">
    <property type="entry name" value="PDZ_2"/>
    <property type="match status" value="1"/>
</dbReference>
<dbReference type="Proteomes" id="UP001316189">
    <property type="component" value="Chromosome"/>
</dbReference>
<dbReference type="Gene3D" id="2.30.42.10">
    <property type="match status" value="1"/>
</dbReference>
<evidence type="ECO:0000313" key="5">
    <source>
        <dbReference type="EMBL" id="UUI74347.1"/>
    </source>
</evidence>
<feature type="transmembrane region" description="Helical" evidence="3">
    <location>
        <begin position="20"/>
        <end position="41"/>
    </location>
</feature>
<evidence type="ECO:0000256" key="2">
    <source>
        <dbReference type="ARBA" id="ARBA00022801"/>
    </source>
</evidence>
<evidence type="ECO:0000256" key="3">
    <source>
        <dbReference type="SAM" id="Phobius"/>
    </source>
</evidence>
<dbReference type="InterPro" id="IPR051201">
    <property type="entry name" value="Chloro_Bact_Ser_Proteases"/>
</dbReference>
<keyword evidence="3" id="KW-1133">Transmembrane helix</keyword>
<accession>A0ABY5KYK9</accession>
<dbReference type="InterPro" id="IPR009003">
    <property type="entry name" value="Peptidase_S1_PA"/>
</dbReference>
<evidence type="ECO:0000313" key="6">
    <source>
        <dbReference type="Proteomes" id="UP001316189"/>
    </source>
</evidence>
<dbReference type="PROSITE" id="PS50106">
    <property type="entry name" value="PDZ"/>
    <property type="match status" value="1"/>
</dbReference>
<dbReference type="InterPro" id="IPR033116">
    <property type="entry name" value="TRYPSIN_SER"/>
</dbReference>
<dbReference type="PANTHER" id="PTHR43343">
    <property type="entry name" value="PEPTIDASE S12"/>
    <property type="match status" value="1"/>
</dbReference>
<evidence type="ECO:0000256" key="1">
    <source>
        <dbReference type="ARBA" id="ARBA00022670"/>
    </source>
</evidence>
<keyword evidence="6" id="KW-1185">Reference proteome</keyword>
<reference evidence="5 6" key="1">
    <citation type="submission" date="2022-07" db="EMBL/GenBank/DDBJ databases">
        <title>Novel species in genus cellulomonas.</title>
        <authorList>
            <person name="Ye L."/>
        </authorList>
    </citation>
    <scope>NUCLEOTIDE SEQUENCE [LARGE SCALE GENOMIC DNA]</scope>
    <source>
        <strain evidence="6">zg-Y338</strain>
    </source>
</reference>
<dbReference type="GO" id="GO:0006508">
    <property type="term" value="P:proteolysis"/>
    <property type="evidence" value="ECO:0007669"/>
    <property type="project" value="UniProtKB-KW"/>
</dbReference>
<dbReference type="SUPFAM" id="SSF50494">
    <property type="entry name" value="Trypsin-like serine proteases"/>
    <property type="match status" value="1"/>
</dbReference>
<dbReference type="SUPFAM" id="SSF50156">
    <property type="entry name" value="PDZ domain-like"/>
    <property type="match status" value="1"/>
</dbReference>
<sequence length="386" mass="38790">MDEDFWGEPARRYRRPGRRAAAGGVGAALAIAVLAGGSALASGPDPSRAEGPAPVETITLEPRVAGVDERAGLAILNTELGYQRAEAAGTGIVLTSDGVVLTNTHVIAGSTEVSVTVGTPPETYAATVVGSDSANDVAVLQLDDAANLAIATVDKDEDLDVGDEVTVVGNAQGASELMATPGMVTSLDRSITTRTEGSTTGRELGGLIEVDADVVSGDSGGAILDADGEVVGMTTAASTGREDIRGYAIPAATVLDIAAQILSGEESETVSIGYPAFLGVQLVMADGADRPGGLEEDGGRGDDLLRRRSESVGAPVAGVISGTPADEAGLVAGDVVTSLDGTEVTSPADLTARLAELEPGDTVTIEWTSRGVQRTADVTLVEGPAG</sequence>